<proteinExistence type="predicted"/>
<dbReference type="Pfam" id="PF11906">
    <property type="entry name" value="DUF3426"/>
    <property type="match status" value="1"/>
</dbReference>
<dbReference type="Proteomes" id="UP000190061">
    <property type="component" value="Unassembled WGS sequence"/>
</dbReference>
<name>A0A1T4QIJ1_9GAMM</name>
<evidence type="ECO:0008006" key="5">
    <source>
        <dbReference type="Google" id="ProtNLM"/>
    </source>
</evidence>
<dbReference type="EMBL" id="FUXP01000005">
    <property type="protein sequence ID" value="SKA03529.1"/>
    <property type="molecule type" value="Genomic_DNA"/>
</dbReference>
<reference evidence="3 4" key="1">
    <citation type="submission" date="2017-02" db="EMBL/GenBank/DDBJ databases">
        <authorList>
            <person name="Peterson S.W."/>
        </authorList>
    </citation>
    <scope>NUCLEOTIDE SEQUENCE [LARGE SCALE GENOMIC DNA]</scope>
    <source>
        <strain evidence="3 4">DSM 21749</strain>
    </source>
</reference>
<dbReference type="AlphaFoldDB" id="A0A1T4QIJ1"/>
<gene>
    <name evidence="3" type="ORF">SAMN02745674_01635</name>
</gene>
<evidence type="ECO:0000256" key="1">
    <source>
        <dbReference type="SAM" id="MobiDB-lite"/>
    </source>
</evidence>
<keyword evidence="2" id="KW-1133">Transmembrane helix</keyword>
<protein>
    <recommendedName>
        <fullName evidence="5">DUF3426 domain-containing protein</fullName>
    </recommendedName>
</protein>
<sequence length="234" mass="25014">MAAASGAGDASLAATSHATQIAEPGTKPPEPATEGSGAATGSDRVQGAVRNTRPTTVGGSGRRAPSFARRTGRPSVQRSRRMQIIEGTIVTALLLLLCVQMLFAQRNELAASERWRPWVAVACGIAGCTLPAWREPGAYTMLSRSVTPSPTRPGVLEVEASFRNDARWPQHWPHLLLMLSDVNGRPVAQRTFTPDDYQEQVPGDGTLAPGQSASVRLEVVEPADPTVAFTFDFR</sequence>
<feature type="transmembrane region" description="Helical" evidence="2">
    <location>
        <begin position="84"/>
        <end position="103"/>
    </location>
</feature>
<dbReference type="InterPro" id="IPR021834">
    <property type="entry name" value="DUF3426"/>
</dbReference>
<evidence type="ECO:0000313" key="4">
    <source>
        <dbReference type="Proteomes" id="UP000190061"/>
    </source>
</evidence>
<dbReference type="STRING" id="1122188.SAMN02745674_01635"/>
<evidence type="ECO:0000256" key="2">
    <source>
        <dbReference type="SAM" id="Phobius"/>
    </source>
</evidence>
<organism evidence="3 4">
    <name type="scientific">Lysobacter spongiicola DSM 21749</name>
    <dbReference type="NCBI Taxonomy" id="1122188"/>
    <lineage>
        <taxon>Bacteria</taxon>
        <taxon>Pseudomonadati</taxon>
        <taxon>Pseudomonadota</taxon>
        <taxon>Gammaproteobacteria</taxon>
        <taxon>Lysobacterales</taxon>
        <taxon>Lysobacteraceae</taxon>
        <taxon>Novilysobacter</taxon>
    </lineage>
</organism>
<accession>A0A1T4QIJ1</accession>
<evidence type="ECO:0000313" key="3">
    <source>
        <dbReference type="EMBL" id="SKA03529.1"/>
    </source>
</evidence>
<keyword evidence="4" id="KW-1185">Reference proteome</keyword>
<feature type="compositionally biased region" description="Low complexity" evidence="1">
    <location>
        <begin position="1"/>
        <end position="14"/>
    </location>
</feature>
<keyword evidence="2" id="KW-0812">Transmembrane</keyword>
<keyword evidence="2" id="KW-0472">Membrane</keyword>
<feature type="region of interest" description="Disordered" evidence="1">
    <location>
        <begin position="1"/>
        <end position="79"/>
    </location>
</feature>